<accession>A0A380TJQ0</accession>
<reference evidence="1" key="1">
    <citation type="submission" date="2018-07" db="EMBL/GenBank/DDBJ databases">
        <authorList>
            <person name="Quirk P.G."/>
            <person name="Krulwich T.A."/>
        </authorList>
    </citation>
    <scope>NUCLEOTIDE SEQUENCE</scope>
</reference>
<protein>
    <submittedName>
        <fullName evidence="1">Uncharacterized protein</fullName>
    </submittedName>
</protein>
<proteinExistence type="predicted"/>
<evidence type="ECO:0000313" key="1">
    <source>
        <dbReference type="EMBL" id="SUS08217.1"/>
    </source>
</evidence>
<dbReference type="EMBL" id="UIDG01000557">
    <property type="protein sequence ID" value="SUS08217.1"/>
    <property type="molecule type" value="Genomic_DNA"/>
</dbReference>
<name>A0A380TJQ0_9ZZZZ</name>
<sequence>MWACGGFGASALGRSQNQKVFPEMENATRFIQQYPIANNTPVWLAANLLPCLDYGVEKLLRVFRTYGDRHLPFVVM</sequence>
<dbReference type="AlphaFoldDB" id="A0A380TJQ0"/>
<gene>
    <name evidence="1" type="ORF">DF3PB_600021</name>
</gene>
<organism evidence="1">
    <name type="scientific">metagenome</name>
    <dbReference type="NCBI Taxonomy" id="256318"/>
    <lineage>
        <taxon>unclassified sequences</taxon>
        <taxon>metagenomes</taxon>
    </lineage>
</organism>